<dbReference type="SUPFAM" id="SSF55961">
    <property type="entry name" value="Bet v1-like"/>
    <property type="match status" value="1"/>
</dbReference>
<dbReference type="PANTHER" id="PTHR12901:SF10">
    <property type="entry name" value="COENZYME Q-BINDING PROTEIN COQ10, MITOCHONDRIAL"/>
    <property type="match status" value="1"/>
</dbReference>
<feature type="domain" description="Coenzyme Q-binding protein COQ10 START" evidence="3">
    <location>
        <begin position="10"/>
        <end position="135"/>
    </location>
</feature>
<sequence length="143" mass="16318">MNKVNKSSVVNYTAEQMYDLVNDIRSYPEFLPMCEDIEMIEEGATEKKACLKIKSGFVKLDFATHNTMIKNEHIHLNLVKGPFKTLTGDWAFEPLTENTSKVSLNMEFTFENKFVEMALGPVFKGLAEKMLDAFCKRAKEVHG</sequence>
<dbReference type="Proteomes" id="UP000681131">
    <property type="component" value="Chromosome"/>
</dbReference>
<evidence type="ECO:0000313" key="6">
    <source>
        <dbReference type="Proteomes" id="UP000251120"/>
    </source>
</evidence>
<name>A0A2Z4XXJ1_9GAMM</name>
<dbReference type="InterPro" id="IPR023393">
    <property type="entry name" value="START-like_dom_sf"/>
</dbReference>
<protein>
    <submittedName>
        <fullName evidence="5">Type II toxin-antitoxin system RatA family toxin</fullName>
    </submittedName>
    <submittedName>
        <fullName evidence="4">Ubiquinone-binding protein</fullName>
    </submittedName>
</protein>
<reference evidence="5 7" key="2">
    <citation type="submission" date="2019-08" db="EMBL/GenBank/DDBJ databases">
        <title>Complete genome sequences of Francisella adeliensis (FSC1325 and FSC1326).</title>
        <authorList>
            <person name="Ohrman C."/>
            <person name="Uneklint I."/>
            <person name="Vallesi A."/>
            <person name="Karlsson L."/>
            <person name="Sjodin A."/>
        </authorList>
    </citation>
    <scope>NUCLEOTIDE SEQUENCE [LARGE SCALE GENOMIC DNA]</scope>
    <source>
        <strain evidence="5 7">FSC1325</strain>
    </source>
</reference>
<gene>
    <name evidence="4" type="ORF">CDH04_03975</name>
    <name evidence="5" type="ORF">FZC43_03975</name>
</gene>
<comment type="similarity">
    <text evidence="1">Belongs to the ribosome association toxin RatA family.</text>
</comment>
<dbReference type="AlphaFoldDB" id="A0A2Z4XXJ1"/>
<dbReference type="GO" id="GO:0048039">
    <property type="term" value="F:ubiquinone binding"/>
    <property type="evidence" value="ECO:0007669"/>
    <property type="project" value="InterPro"/>
</dbReference>
<dbReference type="InterPro" id="IPR005031">
    <property type="entry name" value="COQ10_START"/>
</dbReference>
<dbReference type="KEGG" id="fad:CDH04_03975"/>
<dbReference type="Proteomes" id="UP000251120">
    <property type="component" value="Chromosome"/>
</dbReference>
<dbReference type="GO" id="GO:0045333">
    <property type="term" value="P:cellular respiration"/>
    <property type="evidence" value="ECO:0007669"/>
    <property type="project" value="InterPro"/>
</dbReference>
<dbReference type="PANTHER" id="PTHR12901">
    <property type="entry name" value="SPERM PROTEIN HOMOLOG"/>
    <property type="match status" value="1"/>
</dbReference>
<evidence type="ECO:0000313" key="7">
    <source>
        <dbReference type="Proteomes" id="UP000681131"/>
    </source>
</evidence>
<keyword evidence="2" id="KW-1277">Toxin-antitoxin system</keyword>
<dbReference type="CDD" id="cd07813">
    <property type="entry name" value="COQ10p_like"/>
    <property type="match status" value="1"/>
</dbReference>
<dbReference type="OrthoDB" id="9804759at2"/>
<accession>A0A2Z4XXJ1</accession>
<evidence type="ECO:0000256" key="2">
    <source>
        <dbReference type="ARBA" id="ARBA00022649"/>
    </source>
</evidence>
<keyword evidence="7" id="KW-1185">Reference proteome</keyword>
<reference evidence="4 6" key="1">
    <citation type="submission" date="2017-06" db="EMBL/GenBank/DDBJ databases">
        <title>Complete genome of Francisella adeliensis.</title>
        <authorList>
            <person name="Vallesi A."/>
            <person name="Sjodin A."/>
        </authorList>
    </citation>
    <scope>NUCLEOTIDE SEQUENCE [LARGE SCALE GENOMIC DNA]</scope>
    <source>
        <strain evidence="4 6">FDC440</strain>
    </source>
</reference>
<evidence type="ECO:0000313" key="5">
    <source>
        <dbReference type="EMBL" id="QIW11851.1"/>
    </source>
</evidence>
<proteinExistence type="inferred from homology"/>
<dbReference type="Gene3D" id="3.30.530.20">
    <property type="match status" value="1"/>
</dbReference>
<dbReference type="Pfam" id="PF03364">
    <property type="entry name" value="Polyketide_cyc"/>
    <property type="match status" value="1"/>
</dbReference>
<organism evidence="4 6">
    <name type="scientific">Francisella adeliensis</name>
    <dbReference type="NCBI Taxonomy" id="2007306"/>
    <lineage>
        <taxon>Bacteria</taxon>
        <taxon>Pseudomonadati</taxon>
        <taxon>Pseudomonadota</taxon>
        <taxon>Gammaproteobacteria</taxon>
        <taxon>Thiotrichales</taxon>
        <taxon>Francisellaceae</taxon>
        <taxon>Francisella</taxon>
    </lineage>
</organism>
<evidence type="ECO:0000259" key="3">
    <source>
        <dbReference type="Pfam" id="PF03364"/>
    </source>
</evidence>
<dbReference type="EMBL" id="CP021781">
    <property type="protein sequence ID" value="AXA33617.1"/>
    <property type="molecule type" value="Genomic_DNA"/>
</dbReference>
<dbReference type="InterPro" id="IPR044996">
    <property type="entry name" value="COQ10-like"/>
</dbReference>
<evidence type="ECO:0000313" key="4">
    <source>
        <dbReference type="EMBL" id="AXA33617.1"/>
    </source>
</evidence>
<dbReference type="EMBL" id="CP043424">
    <property type="protein sequence ID" value="QIW11851.1"/>
    <property type="molecule type" value="Genomic_DNA"/>
</dbReference>
<dbReference type="RefSeq" id="WP_112869790.1">
    <property type="nucleotide sequence ID" value="NZ_CP021781.1"/>
</dbReference>
<evidence type="ECO:0000256" key="1">
    <source>
        <dbReference type="ARBA" id="ARBA00008918"/>
    </source>
</evidence>
<keyword evidence="4" id="KW-0830">Ubiquinone</keyword>